<dbReference type="RefSeq" id="WP_013479849.1">
    <property type="nucleotide sequence ID" value="NC_014816.1"/>
</dbReference>
<dbReference type="InterPro" id="IPR051803">
    <property type="entry name" value="TA_system_RelE-like_toxin"/>
</dbReference>
<dbReference type="Proteomes" id="UP000001492">
    <property type="component" value="Chromosome 1"/>
</dbReference>
<keyword evidence="2" id="KW-1277">Toxin-antitoxin system</keyword>
<dbReference type="PANTHER" id="PTHR33755">
    <property type="entry name" value="TOXIN PARE1-RELATED"/>
    <property type="match status" value="1"/>
</dbReference>
<dbReference type="eggNOG" id="COG3668">
    <property type="taxonomic scope" value="Bacteria"/>
</dbReference>
<gene>
    <name evidence="3" type="ordered locus">Astex_2369</name>
</gene>
<dbReference type="EMBL" id="CP002395">
    <property type="protein sequence ID" value="ADU14022.1"/>
    <property type="molecule type" value="Genomic_DNA"/>
</dbReference>
<protein>
    <submittedName>
        <fullName evidence="3">Plasmid stabilization system</fullName>
    </submittedName>
</protein>
<dbReference type="InterPro" id="IPR007712">
    <property type="entry name" value="RelE/ParE_toxin"/>
</dbReference>
<dbReference type="STRING" id="573065.Astex_2369"/>
<dbReference type="Gene3D" id="3.30.2310.20">
    <property type="entry name" value="RelE-like"/>
    <property type="match status" value="1"/>
</dbReference>
<keyword evidence="4" id="KW-1185">Reference proteome</keyword>
<evidence type="ECO:0000256" key="1">
    <source>
        <dbReference type="ARBA" id="ARBA00006226"/>
    </source>
</evidence>
<comment type="similarity">
    <text evidence="1">Belongs to the RelE toxin family.</text>
</comment>
<dbReference type="InterPro" id="IPR035093">
    <property type="entry name" value="RelE/ParE_toxin_dom_sf"/>
</dbReference>
<dbReference type="HOGENOM" id="CLU_147162_4_0_5"/>
<proteinExistence type="inferred from homology"/>
<organism evidence="3 4">
    <name type="scientific">Asticcacaulis excentricus (strain ATCC 15261 / DSM 4724 / KCTC 12464 / NCIMB 9791 / VKM B-1370 / CB 48)</name>
    <dbReference type="NCBI Taxonomy" id="573065"/>
    <lineage>
        <taxon>Bacteria</taxon>
        <taxon>Pseudomonadati</taxon>
        <taxon>Pseudomonadota</taxon>
        <taxon>Alphaproteobacteria</taxon>
        <taxon>Caulobacterales</taxon>
        <taxon>Caulobacteraceae</taxon>
        <taxon>Asticcacaulis</taxon>
    </lineage>
</organism>
<dbReference type="Pfam" id="PF05016">
    <property type="entry name" value="ParE_toxin"/>
    <property type="match status" value="1"/>
</dbReference>
<name>E8RNC3_ASTEC</name>
<evidence type="ECO:0000256" key="2">
    <source>
        <dbReference type="ARBA" id="ARBA00022649"/>
    </source>
</evidence>
<dbReference type="SUPFAM" id="SSF143011">
    <property type="entry name" value="RelE-like"/>
    <property type="match status" value="1"/>
</dbReference>
<evidence type="ECO:0000313" key="4">
    <source>
        <dbReference type="Proteomes" id="UP000001492"/>
    </source>
</evidence>
<dbReference type="OrthoDB" id="9798046at2"/>
<accession>E8RNC3</accession>
<evidence type="ECO:0000313" key="3">
    <source>
        <dbReference type="EMBL" id="ADU14022.1"/>
    </source>
</evidence>
<dbReference type="AlphaFoldDB" id="E8RNC3"/>
<dbReference type="KEGG" id="aex:Astex_2369"/>
<reference evidence="4" key="1">
    <citation type="submission" date="2010-12" db="EMBL/GenBank/DDBJ databases">
        <title>Complete sequence of chromosome 1 of Asticcacaulis excentricus CB 48.</title>
        <authorList>
            <consortium name="US DOE Joint Genome Institute"/>
            <person name="Lucas S."/>
            <person name="Copeland A."/>
            <person name="Lapidus A."/>
            <person name="Cheng J.-F."/>
            <person name="Bruce D."/>
            <person name="Goodwin L."/>
            <person name="Pitluck S."/>
            <person name="Teshima H."/>
            <person name="Davenport K."/>
            <person name="Detter J.C."/>
            <person name="Han C."/>
            <person name="Tapia R."/>
            <person name="Land M."/>
            <person name="Hauser L."/>
            <person name="Jeffries C."/>
            <person name="Kyrpides N."/>
            <person name="Ivanova N."/>
            <person name="Ovchinnikova G."/>
            <person name="Brun Y.V."/>
            <person name="Woyke T."/>
        </authorList>
    </citation>
    <scope>NUCLEOTIDE SEQUENCE [LARGE SCALE GENOMIC DNA]</scope>
    <source>
        <strain evidence="4">ATCC 15261 / DSM 4724 / KCTC 12464 / NCIMB 9791 / VKM B-1370 / CB 48</strain>
    </source>
</reference>
<sequence>MAGTSDKFEVLLTEGAEQDLEAIHDYISNFDCVANANYVLDELMRVVETLARFPERGSYPQELVGLGIKEYRQTFFKPYRLIYRITGSQVIIYLIADGRREMQSVLARRLLGA</sequence>
<dbReference type="PANTHER" id="PTHR33755:SF6">
    <property type="entry name" value="PLASMID STABILIZATION SYSTEM PROTEIN"/>
    <property type="match status" value="1"/>
</dbReference>